<reference evidence="1 2" key="1">
    <citation type="journal article" date="2022" name="BMC Genomics">
        <title>Comparative genome analysis of mycobacteria focusing on tRNA and non-coding RNA.</title>
        <authorList>
            <person name="Behra P.R.K."/>
            <person name="Pettersson B.M.F."/>
            <person name="Ramesh M."/>
            <person name="Das S."/>
            <person name="Dasgupta S."/>
            <person name="Kirsebom L.A."/>
        </authorList>
    </citation>
    <scope>NUCLEOTIDE SEQUENCE [LARGE SCALE GENOMIC DNA]</scope>
    <source>
        <strain evidence="1 2">DSM 44078</strain>
    </source>
</reference>
<dbReference type="InterPro" id="IPR036661">
    <property type="entry name" value="Luciferase-like_sf"/>
</dbReference>
<dbReference type="Gene3D" id="3.20.20.30">
    <property type="entry name" value="Luciferase-like domain"/>
    <property type="match status" value="1"/>
</dbReference>
<comment type="caution">
    <text evidence="1">The sequence shown here is derived from an EMBL/GenBank/DDBJ whole genome shotgun (WGS) entry which is preliminary data.</text>
</comment>
<dbReference type="Proteomes" id="UP001526201">
    <property type="component" value="Unassembled WGS sequence"/>
</dbReference>
<evidence type="ECO:0000313" key="2">
    <source>
        <dbReference type="Proteomes" id="UP001526201"/>
    </source>
</evidence>
<evidence type="ECO:0000313" key="1">
    <source>
        <dbReference type="EMBL" id="MCV7230492.1"/>
    </source>
</evidence>
<proteinExistence type="predicted"/>
<organism evidence="1 2">
    <name type="scientific">Mycolicibacterium komossense</name>
    <dbReference type="NCBI Taxonomy" id="1779"/>
    <lineage>
        <taxon>Bacteria</taxon>
        <taxon>Bacillati</taxon>
        <taxon>Actinomycetota</taxon>
        <taxon>Actinomycetes</taxon>
        <taxon>Mycobacteriales</taxon>
        <taxon>Mycobacteriaceae</taxon>
        <taxon>Mycolicibacterium</taxon>
    </lineage>
</organism>
<gene>
    <name evidence="1" type="ORF">H7J73_31240</name>
</gene>
<sequence length="132" mass="13698">MEGADSGDAGWVEVTSDGQPAVRVSAPDLQQAQRARARIRRHDAVSVVLDITVLVAEDYRSARRGMSAAQDDAPASVRYAGTLDGLAGLIADIVVAGVADGVTLISATPDQDVRALAEQVLARIAARLHVAA</sequence>
<accession>A0ABT3CM10</accession>
<dbReference type="EMBL" id="JACKTY010000050">
    <property type="protein sequence ID" value="MCV7230492.1"/>
    <property type="molecule type" value="Genomic_DNA"/>
</dbReference>
<protein>
    <submittedName>
        <fullName evidence="1">Uncharacterized protein</fullName>
    </submittedName>
</protein>
<keyword evidence="2" id="KW-1185">Reference proteome</keyword>
<name>A0ABT3CM10_9MYCO</name>